<feature type="non-terminal residue" evidence="1">
    <location>
        <position position="1"/>
    </location>
</feature>
<keyword evidence="2" id="KW-1185">Reference proteome</keyword>
<evidence type="ECO:0000313" key="2">
    <source>
        <dbReference type="Proteomes" id="UP000054032"/>
    </source>
</evidence>
<dbReference type="HOGENOM" id="CLU_3019762_0_0_1"/>
<dbReference type="AlphaFoldDB" id="W6Z9N9"/>
<dbReference type="KEGG" id="bor:COCMIDRAFT_108867"/>
<organism evidence="1 2">
    <name type="scientific">Bipolaris oryzae ATCC 44560</name>
    <dbReference type="NCBI Taxonomy" id="930090"/>
    <lineage>
        <taxon>Eukaryota</taxon>
        <taxon>Fungi</taxon>
        <taxon>Dikarya</taxon>
        <taxon>Ascomycota</taxon>
        <taxon>Pezizomycotina</taxon>
        <taxon>Dothideomycetes</taxon>
        <taxon>Pleosporomycetidae</taxon>
        <taxon>Pleosporales</taxon>
        <taxon>Pleosporineae</taxon>
        <taxon>Pleosporaceae</taxon>
        <taxon>Bipolaris</taxon>
    </lineage>
</organism>
<name>W6Z9N9_COCMI</name>
<dbReference type="EMBL" id="KI964167">
    <property type="protein sequence ID" value="EUC40421.1"/>
    <property type="molecule type" value="Genomic_DNA"/>
</dbReference>
<dbReference type="RefSeq" id="XP_007693065.1">
    <property type="nucleotide sequence ID" value="XM_007694875.1"/>
</dbReference>
<sequence>RGYQYIHPNLICQRVKKERKKERSRNPVDTVIYATPAEHFMLINKQTNKQKSEEKK</sequence>
<reference evidence="1 2" key="1">
    <citation type="journal article" date="2013" name="PLoS Genet.">
        <title>Comparative genome structure, secondary metabolite, and effector coding capacity across Cochliobolus pathogens.</title>
        <authorList>
            <person name="Condon B.J."/>
            <person name="Leng Y."/>
            <person name="Wu D."/>
            <person name="Bushley K.E."/>
            <person name="Ohm R.A."/>
            <person name="Otillar R."/>
            <person name="Martin J."/>
            <person name="Schackwitz W."/>
            <person name="Grimwood J."/>
            <person name="MohdZainudin N."/>
            <person name="Xue C."/>
            <person name="Wang R."/>
            <person name="Manning V.A."/>
            <person name="Dhillon B."/>
            <person name="Tu Z.J."/>
            <person name="Steffenson B.J."/>
            <person name="Salamov A."/>
            <person name="Sun H."/>
            <person name="Lowry S."/>
            <person name="LaButti K."/>
            <person name="Han J."/>
            <person name="Copeland A."/>
            <person name="Lindquist E."/>
            <person name="Barry K."/>
            <person name="Schmutz J."/>
            <person name="Baker S.E."/>
            <person name="Ciuffetti L.M."/>
            <person name="Grigoriev I.V."/>
            <person name="Zhong S."/>
            <person name="Turgeon B.G."/>
        </authorList>
    </citation>
    <scope>NUCLEOTIDE SEQUENCE [LARGE SCALE GENOMIC DNA]</scope>
    <source>
        <strain evidence="1 2">ATCC 44560</strain>
    </source>
</reference>
<evidence type="ECO:0000313" key="1">
    <source>
        <dbReference type="EMBL" id="EUC40421.1"/>
    </source>
</evidence>
<proteinExistence type="predicted"/>
<dbReference type="Proteomes" id="UP000054032">
    <property type="component" value="Unassembled WGS sequence"/>
</dbReference>
<gene>
    <name evidence="1" type="ORF">COCMIDRAFT_108867</name>
</gene>
<dbReference type="GeneID" id="19119325"/>
<protein>
    <submittedName>
        <fullName evidence="1">Uncharacterized protein</fullName>
    </submittedName>
</protein>
<accession>W6Z9N9</accession>